<feature type="transmembrane region" description="Helical" evidence="10">
    <location>
        <begin position="477"/>
        <end position="498"/>
    </location>
</feature>
<evidence type="ECO:0000256" key="5">
    <source>
        <dbReference type="ARBA" id="ARBA00022692"/>
    </source>
</evidence>
<feature type="transmembrane region" description="Helical" evidence="10">
    <location>
        <begin position="173"/>
        <end position="193"/>
    </location>
</feature>
<evidence type="ECO:0000313" key="13">
    <source>
        <dbReference type="Proteomes" id="UP000033647"/>
    </source>
</evidence>
<dbReference type="PANTHER" id="PTHR23502:SF186">
    <property type="entry name" value="MAJOR FACILITATOR SUPERFAMILY (MFS) PROFILE DOMAIN-CONTAINING PROTEIN"/>
    <property type="match status" value="1"/>
</dbReference>
<gene>
    <name evidence="12" type="ORF">TI39_contig4368g00003</name>
</gene>
<dbReference type="Pfam" id="PF07690">
    <property type="entry name" value="MFS_1"/>
    <property type="match status" value="1"/>
</dbReference>
<dbReference type="GO" id="GO:0022857">
    <property type="term" value="F:transmembrane transporter activity"/>
    <property type="evidence" value="ECO:0007669"/>
    <property type="project" value="InterPro"/>
</dbReference>
<dbReference type="InterPro" id="IPR020846">
    <property type="entry name" value="MFS_dom"/>
</dbReference>
<evidence type="ECO:0000256" key="9">
    <source>
        <dbReference type="ARBA" id="ARBA00038459"/>
    </source>
</evidence>
<feature type="transmembrane region" description="Helical" evidence="10">
    <location>
        <begin position="504"/>
        <end position="524"/>
    </location>
</feature>
<dbReference type="Proteomes" id="UP000033647">
    <property type="component" value="Unassembled WGS sequence"/>
</dbReference>
<comment type="subcellular location">
    <subcellularLocation>
        <location evidence="1">Cell membrane</location>
        <topology evidence="1">Multi-pass membrane protein</topology>
    </subcellularLocation>
</comment>
<keyword evidence="6" id="KW-0378">Hydrolase</keyword>
<evidence type="ECO:0000259" key="11">
    <source>
        <dbReference type="PROSITE" id="PS50850"/>
    </source>
</evidence>
<feature type="transmembrane region" description="Helical" evidence="10">
    <location>
        <begin position="330"/>
        <end position="351"/>
    </location>
</feature>
<dbReference type="Pfam" id="PF00135">
    <property type="entry name" value="COesterase"/>
    <property type="match status" value="2"/>
</dbReference>
<dbReference type="InterPro" id="IPR005829">
    <property type="entry name" value="Sugar_transporter_CS"/>
</dbReference>
<comment type="similarity">
    <text evidence="2">Belongs to the type-B carboxylesterase/lipase family.</text>
</comment>
<dbReference type="PROSITE" id="PS00122">
    <property type="entry name" value="CARBOXYLESTERASE_B_1"/>
    <property type="match status" value="1"/>
</dbReference>
<dbReference type="GO" id="GO:0016787">
    <property type="term" value="F:hydrolase activity"/>
    <property type="evidence" value="ECO:0007669"/>
    <property type="project" value="UniProtKB-KW"/>
</dbReference>
<dbReference type="SUPFAM" id="SSF53474">
    <property type="entry name" value="alpha/beta-Hydrolases"/>
    <property type="match status" value="1"/>
</dbReference>
<feature type="transmembrane region" description="Helical" evidence="10">
    <location>
        <begin position="436"/>
        <end position="456"/>
    </location>
</feature>
<accession>A0A0F4G7A3</accession>
<feature type="transmembrane region" description="Helical" evidence="10">
    <location>
        <begin position="272"/>
        <end position="292"/>
    </location>
</feature>
<evidence type="ECO:0000256" key="1">
    <source>
        <dbReference type="ARBA" id="ARBA00004651"/>
    </source>
</evidence>
<dbReference type="InterPro" id="IPR002018">
    <property type="entry name" value="CarbesteraseB"/>
</dbReference>
<dbReference type="InterPro" id="IPR019826">
    <property type="entry name" value="Carboxylesterase_B_AS"/>
</dbReference>
<dbReference type="Gene3D" id="1.20.1250.20">
    <property type="entry name" value="MFS general substrate transporter like domains"/>
    <property type="match status" value="1"/>
</dbReference>
<dbReference type="InterPro" id="IPR011701">
    <property type="entry name" value="MFS"/>
</dbReference>
<dbReference type="STRING" id="1047168.A0A0F4G7A3"/>
<proteinExistence type="inferred from homology"/>
<name>A0A0F4G7A3_9PEZI</name>
<evidence type="ECO:0000313" key="12">
    <source>
        <dbReference type="EMBL" id="KJX93199.1"/>
    </source>
</evidence>
<dbReference type="GO" id="GO:0005886">
    <property type="term" value="C:plasma membrane"/>
    <property type="evidence" value="ECO:0007669"/>
    <property type="project" value="UniProtKB-SubCell"/>
</dbReference>
<feature type="transmembrane region" description="Helical" evidence="10">
    <location>
        <begin position="304"/>
        <end position="324"/>
    </location>
</feature>
<feature type="transmembrane region" description="Helical" evidence="10">
    <location>
        <begin position="392"/>
        <end position="416"/>
    </location>
</feature>
<sequence length="895" mass="96737">MEASRSRSAVPKNYWDRLENTITVPKVARGSRSQLDVPKRDLDRLDNDIAAREPARDSKARLNVPKRDWYRLDDNIAAPKPARSELRQSFRVSLGFDEEAIRELSEVRGATPVIFGSPDYIFNEFTDQVHRSKSVCLSESELAEAASRAGRRQDEEWDNNLANPQNWPARKKWAVVLVASWLSCITSLASTMVNPALPEIAKGLNVKSQQVTALIVSLDVFGFVVSGVLAAPLSEMYGRRILYTLSTYCFAALTLGCGFAPNIAVLLTLRTIVGALGSACMVLGAATCADVFDPKQRAQAMALWSSMLILGPMIGPIIGGIVVQVKGWRWVFYIFAIAGAANVALCVLLMPETAAVVLKRRGIAKTKADIETADQGLSTVASLRALARPLKLLCFSPVVLIVAMYSAITHAVYYLLATSVSLTFSPKYHFSPRTTGLLYLASGLGTLFGALVGGHLSGRTAKKTISGGGTYTPEKRLDPTMVLPGTLSLIAGVLLYGWSVELHVHYMSALAGLLLFGFGLALTATCAQTYVPNNTDVGFFGNGATIVYSQYLTGFLLSPGQTQDEASPYKYGDRLAADQNVIVVSMNYRLNIFGYPGAAALDRRNLNPGLLDQCQAVEWTYNNINAFGGDPERMTLFGQSAGGASVDYYSYAYWQDPLVAGFIAQSGVAKDEGEYDASGSNFTCVASAVGCGDDTTDKDKLFKCMQTVDSTAIINTIRPNSPTTPTCKPAARGLCARIPTVYAQDNNEGASLIQYNEAGVNQTEANARTLSLATCPGAAASAARVAYGIPVWRTRYFGEWPNLNPLDWLGAYHSSDILMIFGTLDLRGPDTEEERKVSEDFRTAWATFAKDPAGNLVKYGWPAYKPDEKTLVELGVQGSTSATFDVGTAFDGPLC</sequence>
<dbReference type="OrthoDB" id="408631at2759"/>
<comment type="similarity">
    <text evidence="9">Belongs to the major facilitator superfamily. DHA1 family. Polyamines/proton antiporter (TC 2.A.1.2.16) subfamily.</text>
</comment>
<organism evidence="12 13">
    <name type="scientific">Zymoseptoria brevis</name>
    <dbReference type="NCBI Taxonomy" id="1047168"/>
    <lineage>
        <taxon>Eukaryota</taxon>
        <taxon>Fungi</taxon>
        <taxon>Dikarya</taxon>
        <taxon>Ascomycota</taxon>
        <taxon>Pezizomycotina</taxon>
        <taxon>Dothideomycetes</taxon>
        <taxon>Dothideomycetidae</taxon>
        <taxon>Mycosphaerellales</taxon>
        <taxon>Mycosphaerellaceae</taxon>
        <taxon>Zymoseptoria</taxon>
    </lineage>
</organism>
<keyword evidence="7 10" id="KW-1133">Transmembrane helix</keyword>
<feature type="transmembrane region" description="Helical" evidence="10">
    <location>
        <begin position="245"/>
        <end position="266"/>
    </location>
</feature>
<dbReference type="PROSITE" id="PS00216">
    <property type="entry name" value="SUGAR_TRANSPORT_1"/>
    <property type="match status" value="1"/>
</dbReference>
<keyword evidence="5 10" id="KW-0812">Transmembrane</keyword>
<dbReference type="InterPro" id="IPR036259">
    <property type="entry name" value="MFS_trans_sf"/>
</dbReference>
<protein>
    <recommendedName>
        <fullName evidence="11">Major facilitator superfamily (MFS) profile domain-containing protein</fullName>
    </recommendedName>
</protein>
<keyword evidence="13" id="KW-1185">Reference proteome</keyword>
<evidence type="ECO:0000256" key="2">
    <source>
        <dbReference type="ARBA" id="ARBA00005964"/>
    </source>
</evidence>
<dbReference type="GO" id="GO:0140115">
    <property type="term" value="P:export across plasma membrane"/>
    <property type="evidence" value="ECO:0007669"/>
    <property type="project" value="UniProtKB-ARBA"/>
</dbReference>
<evidence type="ECO:0000256" key="4">
    <source>
        <dbReference type="ARBA" id="ARBA00022475"/>
    </source>
</evidence>
<evidence type="ECO:0000256" key="8">
    <source>
        <dbReference type="ARBA" id="ARBA00023136"/>
    </source>
</evidence>
<evidence type="ECO:0000256" key="3">
    <source>
        <dbReference type="ARBA" id="ARBA00022448"/>
    </source>
</evidence>
<dbReference type="SUPFAM" id="SSF103473">
    <property type="entry name" value="MFS general substrate transporter"/>
    <property type="match status" value="1"/>
</dbReference>
<dbReference type="AlphaFoldDB" id="A0A0F4G7A3"/>
<dbReference type="InterPro" id="IPR029058">
    <property type="entry name" value="AB_hydrolase_fold"/>
</dbReference>
<feature type="domain" description="Major facilitator superfamily (MFS) profile" evidence="11">
    <location>
        <begin position="175"/>
        <end position="599"/>
    </location>
</feature>
<dbReference type="Gene3D" id="3.40.50.1820">
    <property type="entry name" value="alpha/beta hydrolase"/>
    <property type="match status" value="2"/>
</dbReference>
<evidence type="ECO:0000256" key="7">
    <source>
        <dbReference type="ARBA" id="ARBA00022989"/>
    </source>
</evidence>
<dbReference type="PANTHER" id="PTHR23502">
    <property type="entry name" value="MAJOR FACILITATOR SUPERFAMILY"/>
    <property type="match status" value="1"/>
</dbReference>
<dbReference type="EMBL" id="LAFY01004327">
    <property type="protein sequence ID" value="KJX93199.1"/>
    <property type="molecule type" value="Genomic_DNA"/>
</dbReference>
<dbReference type="GO" id="GO:0042908">
    <property type="term" value="P:xenobiotic transport"/>
    <property type="evidence" value="ECO:0007669"/>
    <property type="project" value="UniProtKB-ARBA"/>
</dbReference>
<comment type="caution">
    <text evidence="12">The sequence shown here is derived from an EMBL/GenBank/DDBJ whole genome shotgun (WGS) entry which is preliminary data.</text>
</comment>
<dbReference type="PROSITE" id="PS50850">
    <property type="entry name" value="MFS"/>
    <property type="match status" value="1"/>
</dbReference>
<feature type="transmembrane region" description="Helical" evidence="10">
    <location>
        <begin position="213"/>
        <end position="233"/>
    </location>
</feature>
<keyword evidence="3" id="KW-0813">Transport</keyword>
<reference evidence="12 13" key="1">
    <citation type="submission" date="2015-03" db="EMBL/GenBank/DDBJ databases">
        <title>RNA-seq based gene annotation and comparative genomics of four Zymoseptoria species reveal species-specific pathogenicity related genes and transposable element activity.</title>
        <authorList>
            <person name="Grandaubert J."/>
            <person name="Bhattacharyya A."/>
            <person name="Stukenbrock E.H."/>
        </authorList>
    </citation>
    <scope>NUCLEOTIDE SEQUENCE [LARGE SCALE GENOMIC DNA]</scope>
    <source>
        <strain evidence="12 13">Zb18110</strain>
    </source>
</reference>
<keyword evidence="4" id="KW-1003">Cell membrane</keyword>
<evidence type="ECO:0000256" key="6">
    <source>
        <dbReference type="ARBA" id="ARBA00022801"/>
    </source>
</evidence>
<evidence type="ECO:0000256" key="10">
    <source>
        <dbReference type="SAM" id="Phobius"/>
    </source>
</evidence>
<keyword evidence="8 10" id="KW-0472">Membrane</keyword>